<comment type="cofactor">
    <cofactor evidence="1">
        <name>Mg(2+)</name>
        <dbReference type="ChEBI" id="CHEBI:18420"/>
    </cofactor>
</comment>
<evidence type="ECO:0000313" key="13">
    <source>
        <dbReference type="EMBL" id="UOQ92328.1"/>
    </source>
</evidence>
<dbReference type="Proteomes" id="UP000831880">
    <property type="component" value="Chromosome"/>
</dbReference>
<name>A0ABY4GWN8_9BACI</name>
<dbReference type="EMBL" id="CP095074">
    <property type="protein sequence ID" value="UOQ92328.1"/>
    <property type="molecule type" value="Genomic_DNA"/>
</dbReference>
<dbReference type="NCBIfam" id="NF002360">
    <property type="entry name" value="PRK01322.1"/>
    <property type="match status" value="1"/>
</dbReference>
<evidence type="ECO:0000256" key="4">
    <source>
        <dbReference type="ARBA" id="ARBA00012984"/>
    </source>
</evidence>
<comment type="pathway">
    <text evidence="2">Metabolic intermediate metabolism; pimeloyl-CoA biosynthesis; pimeloyl-CoA from pimelate: step 1/1.</text>
</comment>
<evidence type="ECO:0000313" key="14">
    <source>
        <dbReference type="Proteomes" id="UP000831880"/>
    </source>
</evidence>
<keyword evidence="7" id="KW-0093">Biotin biosynthesis</keyword>
<gene>
    <name evidence="13" type="primary">bioW</name>
    <name evidence="13" type="ORF">MUO14_17890</name>
</gene>
<keyword evidence="8" id="KW-0067">ATP-binding</keyword>
<sequence length="249" mass="27837">MRAALGGPHEEGGKHISGGEHLSSKADMQVKAVELIDKAFSHTQGEPTFFQMTIDKVEEHLQAIKPLSVSTIDATDAAQGRKLARSLLADHGISDEVIKKAMNLLESSNDNRGALIINAKTGERLDERKEKGVRVSHLYWEKENFEQWCKQKELVVNQRMKEALTLATKVCSHPLTIAELCWSDDPDYITGYVASAAKGYQRITKVKEYGDEAGGRLFFVNDDQSIDSYIHYLEKIPVSIGTEENYELN</sequence>
<comment type="catalytic activity">
    <reaction evidence="10">
        <text>heptanedioate + ATP + CoA = 6-carboxyhexanoyl-CoA + AMP + diphosphate</text>
        <dbReference type="Rhea" id="RHEA:14781"/>
        <dbReference type="ChEBI" id="CHEBI:30616"/>
        <dbReference type="ChEBI" id="CHEBI:33019"/>
        <dbReference type="ChEBI" id="CHEBI:36165"/>
        <dbReference type="ChEBI" id="CHEBI:57287"/>
        <dbReference type="ChEBI" id="CHEBI:57360"/>
        <dbReference type="ChEBI" id="CHEBI:456215"/>
        <dbReference type="EC" id="6.2.1.14"/>
    </reaction>
</comment>
<evidence type="ECO:0000256" key="9">
    <source>
        <dbReference type="ARBA" id="ARBA00022842"/>
    </source>
</evidence>
<evidence type="ECO:0000256" key="5">
    <source>
        <dbReference type="ARBA" id="ARBA00022598"/>
    </source>
</evidence>
<keyword evidence="14" id="KW-1185">Reference proteome</keyword>
<feature type="region of interest" description="Disordered" evidence="12">
    <location>
        <begin position="1"/>
        <end position="23"/>
    </location>
</feature>
<evidence type="ECO:0000256" key="11">
    <source>
        <dbReference type="NCBIfam" id="TIGR01204"/>
    </source>
</evidence>
<dbReference type="GO" id="GO:0042410">
    <property type="term" value="F:6-carboxyhexanoate-CoA ligase activity"/>
    <property type="evidence" value="ECO:0007669"/>
    <property type="project" value="UniProtKB-EC"/>
</dbReference>
<dbReference type="NCBIfam" id="TIGR01204">
    <property type="entry name" value="bioW"/>
    <property type="match status" value="1"/>
</dbReference>
<evidence type="ECO:0000256" key="1">
    <source>
        <dbReference type="ARBA" id="ARBA00001946"/>
    </source>
</evidence>
<organism evidence="13 14">
    <name type="scientific">Halobacillus shinanisalinarum</name>
    <dbReference type="NCBI Taxonomy" id="2932258"/>
    <lineage>
        <taxon>Bacteria</taxon>
        <taxon>Bacillati</taxon>
        <taxon>Bacillota</taxon>
        <taxon>Bacilli</taxon>
        <taxon>Bacillales</taxon>
        <taxon>Bacillaceae</taxon>
        <taxon>Halobacillus</taxon>
    </lineage>
</organism>
<comment type="subunit">
    <text evidence="3">Homodimer.</text>
</comment>
<protein>
    <recommendedName>
        <fullName evidence="4 11">6-carboxyhexanoate--CoA ligase</fullName>
        <ecNumber evidence="4 11">6.2.1.14</ecNumber>
    </recommendedName>
</protein>
<feature type="compositionally biased region" description="Basic and acidic residues" evidence="12">
    <location>
        <begin position="8"/>
        <end position="23"/>
    </location>
</feature>
<evidence type="ECO:0000256" key="7">
    <source>
        <dbReference type="ARBA" id="ARBA00022756"/>
    </source>
</evidence>
<dbReference type="InterPro" id="IPR005499">
    <property type="entry name" value="BioW"/>
</dbReference>
<evidence type="ECO:0000256" key="2">
    <source>
        <dbReference type="ARBA" id="ARBA00005075"/>
    </source>
</evidence>
<evidence type="ECO:0000256" key="10">
    <source>
        <dbReference type="ARBA" id="ARBA00049553"/>
    </source>
</evidence>
<proteinExistence type="predicted"/>
<evidence type="ECO:0000256" key="6">
    <source>
        <dbReference type="ARBA" id="ARBA00022741"/>
    </source>
</evidence>
<keyword evidence="9" id="KW-0460">Magnesium</keyword>
<accession>A0ABY4GWN8</accession>
<reference evidence="13 14" key="1">
    <citation type="submission" date="2022-04" db="EMBL/GenBank/DDBJ databases">
        <title>Halobacillus sp. isolated from saltern.</title>
        <authorList>
            <person name="Won M."/>
            <person name="Lee C.-M."/>
            <person name="Woen H.-Y."/>
            <person name="Kwon S.-W."/>
        </authorList>
    </citation>
    <scope>NUCLEOTIDE SEQUENCE [LARGE SCALE GENOMIC DNA]</scope>
    <source>
        <strain evidence="13 14">SSTM10-2</strain>
    </source>
</reference>
<dbReference type="Pfam" id="PF03744">
    <property type="entry name" value="BioW"/>
    <property type="match status" value="1"/>
</dbReference>
<evidence type="ECO:0000256" key="12">
    <source>
        <dbReference type="SAM" id="MobiDB-lite"/>
    </source>
</evidence>
<dbReference type="EC" id="6.2.1.14" evidence="4 11"/>
<evidence type="ECO:0000256" key="3">
    <source>
        <dbReference type="ARBA" id="ARBA00011738"/>
    </source>
</evidence>
<keyword evidence="6" id="KW-0547">Nucleotide-binding</keyword>
<evidence type="ECO:0000256" key="8">
    <source>
        <dbReference type="ARBA" id="ARBA00022840"/>
    </source>
</evidence>
<keyword evidence="5 13" id="KW-0436">Ligase</keyword>